<evidence type="ECO:0000256" key="4">
    <source>
        <dbReference type="ARBA" id="ARBA00023242"/>
    </source>
</evidence>
<dbReference type="PANTHER" id="PTHR31744">
    <property type="entry name" value="PROTEIN CUP-SHAPED COTYLEDON 2-RELATED"/>
    <property type="match status" value="1"/>
</dbReference>
<reference evidence="7" key="1">
    <citation type="journal article" date="2018" name="Gigascience">
        <title>Genome assembly of the Pink Ipe (Handroanthus impetiginosus, Bignoniaceae), a highly valued, ecologically keystone Neotropical timber forest tree.</title>
        <authorList>
            <person name="Silva-Junior O.B."/>
            <person name="Grattapaglia D."/>
            <person name="Novaes E."/>
            <person name="Collevatti R.G."/>
        </authorList>
    </citation>
    <scope>NUCLEOTIDE SEQUENCE [LARGE SCALE GENOMIC DNA]</scope>
    <source>
        <strain evidence="7">cv. UFG-1</strain>
    </source>
</reference>
<dbReference type="Pfam" id="PF02365">
    <property type="entry name" value="NAM"/>
    <property type="match status" value="1"/>
</dbReference>
<comment type="caution">
    <text evidence="6">The sequence shown here is derived from an EMBL/GenBank/DDBJ whole genome shotgun (WGS) entry which is preliminary data.</text>
</comment>
<dbReference type="STRING" id="429701.A0A2G9GEH7"/>
<evidence type="ECO:0000313" key="7">
    <source>
        <dbReference type="Proteomes" id="UP000231279"/>
    </source>
</evidence>
<dbReference type="SUPFAM" id="SSF101941">
    <property type="entry name" value="NAC domain"/>
    <property type="match status" value="1"/>
</dbReference>
<dbReference type="AlphaFoldDB" id="A0A2G9GEH7"/>
<evidence type="ECO:0000256" key="2">
    <source>
        <dbReference type="ARBA" id="ARBA00023125"/>
    </source>
</evidence>
<evidence type="ECO:0000259" key="5">
    <source>
        <dbReference type="PROSITE" id="PS51005"/>
    </source>
</evidence>
<keyword evidence="3" id="KW-0804">Transcription</keyword>
<dbReference type="Proteomes" id="UP000231279">
    <property type="component" value="Unassembled WGS sequence"/>
</dbReference>
<protein>
    <recommendedName>
        <fullName evidence="5">NAC domain-containing protein</fullName>
    </recommendedName>
</protein>
<dbReference type="GO" id="GO:0006355">
    <property type="term" value="P:regulation of DNA-templated transcription"/>
    <property type="evidence" value="ECO:0007669"/>
    <property type="project" value="InterPro"/>
</dbReference>
<dbReference type="PANTHER" id="PTHR31744:SF65">
    <property type="entry name" value="TRANSCRIPTION FACTOR JUNGBRUNNEN 1"/>
    <property type="match status" value="1"/>
</dbReference>
<evidence type="ECO:0000256" key="1">
    <source>
        <dbReference type="ARBA" id="ARBA00023015"/>
    </source>
</evidence>
<accession>A0A2G9GEH7</accession>
<dbReference type="GO" id="GO:0003677">
    <property type="term" value="F:DNA binding"/>
    <property type="evidence" value="ECO:0007669"/>
    <property type="project" value="UniProtKB-KW"/>
</dbReference>
<dbReference type="EMBL" id="NKXS01005431">
    <property type="protein sequence ID" value="PIN03688.1"/>
    <property type="molecule type" value="Genomic_DNA"/>
</dbReference>
<proteinExistence type="predicted"/>
<evidence type="ECO:0000313" key="6">
    <source>
        <dbReference type="EMBL" id="PIN03688.1"/>
    </source>
</evidence>
<keyword evidence="1" id="KW-0805">Transcription regulation</keyword>
<evidence type="ECO:0000256" key="3">
    <source>
        <dbReference type="ARBA" id="ARBA00023163"/>
    </source>
</evidence>
<dbReference type="InterPro" id="IPR036093">
    <property type="entry name" value="NAC_dom_sf"/>
</dbReference>
<feature type="domain" description="NAC" evidence="5">
    <location>
        <begin position="1"/>
        <end position="104"/>
    </location>
</feature>
<dbReference type="PROSITE" id="PS51005">
    <property type="entry name" value="NAC"/>
    <property type="match status" value="1"/>
</dbReference>
<sequence length="178" mass="20410">MESINVGDKEWYFFCKRGRKFRNSIRPNRVTGSGFWKATVRDCIGLKKSLVYYRGSAGKGTKTDWMMHEFRLPATHDKTTKPVDAKGIIAQEAELWTLCQIFKRNVPYRKCILDWRSEPTTKRSTTISPVDANSKTCSIDSSNQNNYNIINFSAPVITQTQTPANQHYFSSHFSSPNN</sequence>
<keyword evidence="7" id="KW-1185">Reference proteome</keyword>
<dbReference type="InterPro" id="IPR003441">
    <property type="entry name" value="NAC-dom"/>
</dbReference>
<name>A0A2G9GEH7_9LAMI</name>
<keyword evidence="2" id="KW-0238">DNA-binding</keyword>
<dbReference type="OrthoDB" id="1883668at2759"/>
<keyword evidence="4" id="KW-0539">Nucleus</keyword>
<organism evidence="6 7">
    <name type="scientific">Handroanthus impetiginosus</name>
    <dbReference type="NCBI Taxonomy" id="429701"/>
    <lineage>
        <taxon>Eukaryota</taxon>
        <taxon>Viridiplantae</taxon>
        <taxon>Streptophyta</taxon>
        <taxon>Embryophyta</taxon>
        <taxon>Tracheophyta</taxon>
        <taxon>Spermatophyta</taxon>
        <taxon>Magnoliopsida</taxon>
        <taxon>eudicotyledons</taxon>
        <taxon>Gunneridae</taxon>
        <taxon>Pentapetalae</taxon>
        <taxon>asterids</taxon>
        <taxon>lamiids</taxon>
        <taxon>Lamiales</taxon>
        <taxon>Bignoniaceae</taxon>
        <taxon>Crescentiina</taxon>
        <taxon>Tabebuia alliance</taxon>
        <taxon>Handroanthus</taxon>
    </lineage>
</organism>
<gene>
    <name evidence="6" type="ORF">CDL12_23785</name>
</gene>
<dbReference type="Gene3D" id="2.170.150.80">
    <property type="entry name" value="NAC domain"/>
    <property type="match status" value="1"/>
</dbReference>